<name>A0A1R7QDY7_ACIJO</name>
<dbReference type="Gene3D" id="1.20.1250.20">
    <property type="entry name" value="MFS general substrate transporter like domains"/>
    <property type="match status" value="1"/>
</dbReference>
<keyword evidence="3 4" id="KW-0472">Membrane</keyword>
<feature type="transmembrane region" description="Helical" evidence="4">
    <location>
        <begin position="104"/>
        <end position="126"/>
    </location>
</feature>
<dbReference type="InterPro" id="IPR011701">
    <property type="entry name" value="MFS"/>
</dbReference>
<organism evidence="6 7">
    <name type="scientific">Acinetobacter johnsonii</name>
    <dbReference type="NCBI Taxonomy" id="40214"/>
    <lineage>
        <taxon>Bacteria</taxon>
        <taxon>Pseudomonadati</taxon>
        <taxon>Pseudomonadota</taxon>
        <taxon>Gammaproteobacteria</taxon>
        <taxon>Moraxellales</taxon>
        <taxon>Moraxellaceae</taxon>
        <taxon>Acinetobacter</taxon>
    </lineage>
</organism>
<dbReference type="CDD" id="cd17489">
    <property type="entry name" value="MFS_YfcJ_like"/>
    <property type="match status" value="1"/>
</dbReference>
<dbReference type="PANTHER" id="PTHR23531:SF2">
    <property type="entry name" value="PERMEASE"/>
    <property type="match status" value="1"/>
</dbReference>
<sequence>MSALNTSSLWNKSFILCLANNLFLFIFYFAQTSILPIYILNDLGGNLAQAGLAMTLFMASSIAVRPFSGLIIEKFGNKKTLFIAEALFCLFSLAYLFADNLQLLLLIRFLHGIWFSIVTTVSVPIVNEFIPEKRKGEGMGYFVMSINLGIVLGPFLGLTLIQSVSYPMVAGILAFSVCLGFLFCFFIPIQQTTQKLTPAVKRKLSIHDFIETKALNISIMGMILSFSYASIMSFISTYAESKHLLNYASLFFIVFAISMMCLRPITGKIYDRRGASYVIYPAIILFSLGLMILSQIQSLTGLLVAAVCVGMGFGSAQPCLQTLAIQGAEKHRIGHATSTFFTMYDLGIALGSILLGILISKQGYSFTYLFCALTTVLSLFFYAFITNRKKTA</sequence>
<feature type="transmembrane region" description="Helical" evidence="4">
    <location>
        <begin position="366"/>
        <end position="385"/>
    </location>
</feature>
<proteinExistence type="predicted"/>
<dbReference type="SUPFAM" id="SSF103473">
    <property type="entry name" value="MFS general substrate transporter"/>
    <property type="match status" value="1"/>
</dbReference>
<evidence type="ECO:0000313" key="7">
    <source>
        <dbReference type="Proteomes" id="UP000196240"/>
    </source>
</evidence>
<evidence type="ECO:0000259" key="5">
    <source>
        <dbReference type="PROSITE" id="PS50850"/>
    </source>
</evidence>
<evidence type="ECO:0000256" key="1">
    <source>
        <dbReference type="ARBA" id="ARBA00022692"/>
    </source>
</evidence>
<dbReference type="Proteomes" id="UP000196240">
    <property type="component" value="Unassembled WGS sequence"/>
</dbReference>
<dbReference type="PROSITE" id="PS50850">
    <property type="entry name" value="MFS"/>
    <property type="match status" value="1"/>
</dbReference>
<feature type="transmembrane region" description="Helical" evidence="4">
    <location>
        <begin position="244"/>
        <end position="262"/>
    </location>
</feature>
<feature type="transmembrane region" description="Helical" evidence="4">
    <location>
        <begin position="299"/>
        <end position="320"/>
    </location>
</feature>
<gene>
    <name evidence="6" type="primary">ymfD</name>
    <name evidence="6" type="ORF">ACNJC6_02136</name>
</gene>
<accession>A0A1R7QDY7</accession>
<feature type="transmembrane region" description="Helical" evidence="4">
    <location>
        <begin position="168"/>
        <end position="193"/>
    </location>
</feature>
<keyword evidence="2 4" id="KW-1133">Transmembrane helix</keyword>
<feature type="transmembrane region" description="Helical" evidence="4">
    <location>
        <begin position="214"/>
        <end position="238"/>
    </location>
</feature>
<evidence type="ECO:0000256" key="2">
    <source>
        <dbReference type="ARBA" id="ARBA00022989"/>
    </source>
</evidence>
<feature type="transmembrane region" description="Helical" evidence="4">
    <location>
        <begin position="341"/>
        <end position="360"/>
    </location>
</feature>
<dbReference type="GO" id="GO:0022857">
    <property type="term" value="F:transmembrane transporter activity"/>
    <property type="evidence" value="ECO:0007669"/>
    <property type="project" value="InterPro"/>
</dbReference>
<dbReference type="Pfam" id="PF07690">
    <property type="entry name" value="MFS_1"/>
    <property type="match status" value="1"/>
</dbReference>
<evidence type="ECO:0000256" key="4">
    <source>
        <dbReference type="SAM" id="Phobius"/>
    </source>
</evidence>
<evidence type="ECO:0000313" key="6">
    <source>
        <dbReference type="EMBL" id="SJX22493.1"/>
    </source>
</evidence>
<feature type="transmembrane region" description="Helical" evidence="4">
    <location>
        <begin position="47"/>
        <end position="68"/>
    </location>
</feature>
<dbReference type="InterPro" id="IPR020846">
    <property type="entry name" value="MFS_dom"/>
</dbReference>
<dbReference type="InterPro" id="IPR052714">
    <property type="entry name" value="MFS_Exporter"/>
</dbReference>
<dbReference type="RefSeq" id="WP_087013042.1">
    <property type="nucleotide sequence ID" value="NZ_FUUY01000006.1"/>
</dbReference>
<feature type="transmembrane region" description="Helical" evidence="4">
    <location>
        <begin position="274"/>
        <end position="293"/>
    </location>
</feature>
<feature type="transmembrane region" description="Helical" evidence="4">
    <location>
        <begin position="138"/>
        <end position="162"/>
    </location>
</feature>
<evidence type="ECO:0000256" key="3">
    <source>
        <dbReference type="ARBA" id="ARBA00023136"/>
    </source>
</evidence>
<protein>
    <submittedName>
        <fullName evidence="6">MFS transporter</fullName>
    </submittedName>
</protein>
<dbReference type="AlphaFoldDB" id="A0A1R7QDY7"/>
<dbReference type="InterPro" id="IPR036259">
    <property type="entry name" value="MFS_trans_sf"/>
</dbReference>
<feature type="transmembrane region" description="Helical" evidence="4">
    <location>
        <begin position="21"/>
        <end position="41"/>
    </location>
</feature>
<reference evidence="6 7" key="1">
    <citation type="submission" date="2017-02" db="EMBL/GenBank/DDBJ databases">
        <authorList>
            <person name="Peterson S.W."/>
        </authorList>
    </citation>
    <scope>NUCLEOTIDE SEQUENCE [LARGE SCALE GENOMIC DNA]</scope>
    <source>
        <strain evidence="6">C6</strain>
    </source>
</reference>
<dbReference type="PANTHER" id="PTHR23531">
    <property type="entry name" value="QUINOLENE RESISTANCE PROTEIN NORA"/>
    <property type="match status" value="1"/>
</dbReference>
<dbReference type="EMBL" id="FUUY01000006">
    <property type="protein sequence ID" value="SJX22493.1"/>
    <property type="molecule type" value="Genomic_DNA"/>
</dbReference>
<keyword evidence="1 4" id="KW-0812">Transmembrane</keyword>
<feature type="domain" description="Major facilitator superfamily (MFS) profile" evidence="5">
    <location>
        <begin position="1"/>
        <end position="390"/>
    </location>
</feature>
<feature type="transmembrane region" description="Helical" evidence="4">
    <location>
        <begin position="80"/>
        <end position="98"/>
    </location>
</feature>